<organism evidence="2 3">
    <name type="scientific">Rubus argutus</name>
    <name type="common">Southern blackberry</name>
    <dbReference type="NCBI Taxonomy" id="59490"/>
    <lineage>
        <taxon>Eukaryota</taxon>
        <taxon>Viridiplantae</taxon>
        <taxon>Streptophyta</taxon>
        <taxon>Embryophyta</taxon>
        <taxon>Tracheophyta</taxon>
        <taxon>Spermatophyta</taxon>
        <taxon>Magnoliopsida</taxon>
        <taxon>eudicotyledons</taxon>
        <taxon>Gunneridae</taxon>
        <taxon>Pentapetalae</taxon>
        <taxon>rosids</taxon>
        <taxon>fabids</taxon>
        <taxon>Rosales</taxon>
        <taxon>Rosaceae</taxon>
        <taxon>Rosoideae</taxon>
        <taxon>Rosoideae incertae sedis</taxon>
        <taxon>Rubus</taxon>
    </lineage>
</organism>
<gene>
    <name evidence="2" type="ORF">M0R45_021750</name>
</gene>
<dbReference type="InterPro" id="IPR057619">
    <property type="entry name" value="PH_PHS1"/>
</dbReference>
<reference evidence="2 3" key="1">
    <citation type="journal article" date="2023" name="G3 (Bethesda)">
        <title>A chromosome-length genome assembly and annotation of blackberry (Rubus argutus, cv. 'Hillquist').</title>
        <authorList>
            <person name="Bruna T."/>
            <person name="Aryal R."/>
            <person name="Dudchenko O."/>
            <person name="Sargent D.J."/>
            <person name="Mead D."/>
            <person name="Buti M."/>
            <person name="Cavallini A."/>
            <person name="Hytonen T."/>
            <person name="Andres J."/>
            <person name="Pham M."/>
            <person name="Weisz D."/>
            <person name="Mascagni F."/>
            <person name="Usai G."/>
            <person name="Natali L."/>
            <person name="Bassil N."/>
            <person name="Fernandez G.E."/>
            <person name="Lomsadze A."/>
            <person name="Armour M."/>
            <person name="Olukolu B."/>
            <person name="Poorten T."/>
            <person name="Britton C."/>
            <person name="Davik J."/>
            <person name="Ashrafi H."/>
            <person name="Aiden E.L."/>
            <person name="Borodovsky M."/>
            <person name="Worthington M."/>
        </authorList>
    </citation>
    <scope>NUCLEOTIDE SEQUENCE [LARGE SCALE GENOMIC DNA]</scope>
    <source>
        <strain evidence="2">PI 553951</strain>
    </source>
</reference>
<dbReference type="EMBL" id="JBEDUW010000004">
    <property type="protein sequence ID" value="KAK9934613.1"/>
    <property type="molecule type" value="Genomic_DNA"/>
</dbReference>
<keyword evidence="3" id="KW-1185">Reference proteome</keyword>
<feature type="domain" description="Poor homologous synapsis 1 PH" evidence="1">
    <location>
        <begin position="26"/>
        <end position="168"/>
    </location>
</feature>
<evidence type="ECO:0000313" key="3">
    <source>
        <dbReference type="Proteomes" id="UP001457282"/>
    </source>
</evidence>
<name>A0AAW1XC89_RUBAR</name>
<accession>A0AAW1XC89</accession>
<comment type="caution">
    <text evidence="2">The sequence shown here is derived from an EMBL/GenBank/DDBJ whole genome shotgun (WGS) entry which is preliminary data.</text>
</comment>
<evidence type="ECO:0000259" key="1">
    <source>
        <dbReference type="Pfam" id="PF25349"/>
    </source>
</evidence>
<proteinExistence type="predicted"/>
<protein>
    <recommendedName>
        <fullName evidence="1">Poor homologous synapsis 1 PH domain-containing protein</fullName>
    </recommendedName>
</protein>
<dbReference type="Pfam" id="PF25349">
    <property type="entry name" value="PH_PHS1"/>
    <property type="match status" value="1"/>
</dbReference>
<dbReference type="Proteomes" id="UP001457282">
    <property type="component" value="Unassembled WGS sequence"/>
</dbReference>
<evidence type="ECO:0000313" key="2">
    <source>
        <dbReference type="EMBL" id="KAK9934613.1"/>
    </source>
</evidence>
<dbReference type="AlphaFoldDB" id="A0AAW1XC89"/>
<sequence length="326" mass="36281">MAGTLALIPSNPMEKPVGSTLSSIRERWEVEFSRFFGYPPLTSTCPDLVPLPMKVRNRRPVGNWISASSPAMLQLIYDHSNSDVILTVCSSGKIQEEHYVSKLHFSWPQVACMSGFPARGSRAIFASYRDSLGQIQKFAFRFLSVNEAEKFMNLMKEILKEGRDIQPLNTDYGSEISSQSEFMSSNRPINGTFKDLVVMTPVHAHTPQLSPSLMKAYTPQMSPSLMKAYTPQMSPSLKYEAVQHTQTQQIPPIQNFQSNFAAFPPSFTSFLANCQPAAEQVATQSTGSKEPDLKALIAKYMEDSSFQDILSQVDKVIGEMGGDLKL</sequence>